<name>A0A1G2PIA0_9BACT</name>
<dbReference type="EMBL" id="MHSS01000009">
    <property type="protein sequence ID" value="OHA48056.1"/>
    <property type="molecule type" value="Genomic_DNA"/>
</dbReference>
<accession>A0A1G2PIA0</accession>
<evidence type="ECO:0000313" key="2">
    <source>
        <dbReference type="Proteomes" id="UP000177629"/>
    </source>
</evidence>
<protein>
    <submittedName>
        <fullName evidence="1">Uncharacterized protein</fullName>
    </submittedName>
</protein>
<evidence type="ECO:0000313" key="1">
    <source>
        <dbReference type="EMBL" id="OHA48056.1"/>
    </source>
</evidence>
<dbReference type="Proteomes" id="UP000177629">
    <property type="component" value="Unassembled WGS sequence"/>
</dbReference>
<comment type="caution">
    <text evidence="1">The sequence shown here is derived from an EMBL/GenBank/DDBJ whole genome shotgun (WGS) entry which is preliminary data.</text>
</comment>
<gene>
    <name evidence="1" type="ORF">A2806_03800</name>
</gene>
<reference evidence="1 2" key="1">
    <citation type="journal article" date="2016" name="Nat. Commun.">
        <title>Thousands of microbial genomes shed light on interconnected biogeochemical processes in an aquifer system.</title>
        <authorList>
            <person name="Anantharaman K."/>
            <person name="Brown C.T."/>
            <person name="Hug L.A."/>
            <person name="Sharon I."/>
            <person name="Castelle C.J."/>
            <person name="Probst A.J."/>
            <person name="Thomas B.C."/>
            <person name="Singh A."/>
            <person name="Wilkins M.J."/>
            <person name="Karaoz U."/>
            <person name="Brodie E.L."/>
            <person name="Williams K.H."/>
            <person name="Hubbard S.S."/>
            <person name="Banfield J.F."/>
        </authorList>
    </citation>
    <scope>NUCLEOTIDE SEQUENCE [LARGE SCALE GENOMIC DNA]</scope>
</reference>
<sequence length="76" mass="8725">MIFAISKIKTAGDGFLFKKRRKAFPAVYGCVTAQTKYLSATRCLKDFMRSQRIGSADPLLFSYCQRSRWEPEINPL</sequence>
<organism evidence="1 2">
    <name type="scientific">Candidatus Terrybacteria bacterium RIFCSPHIGHO2_01_FULL_48_17</name>
    <dbReference type="NCBI Taxonomy" id="1802362"/>
    <lineage>
        <taxon>Bacteria</taxon>
        <taxon>Candidatus Terryibacteriota</taxon>
    </lineage>
</organism>
<dbReference type="AlphaFoldDB" id="A0A1G2PIA0"/>
<proteinExistence type="predicted"/>